<keyword evidence="2" id="KW-1185">Reference proteome</keyword>
<sequence length="128" mass="14593">MSSYPQTYIDDCRARIDAQVDAYRAAAASRDAEFEVVFFTNLVLVLELHFVHRLRTKELKDGNPLNEVRLLSGSIMANGGVFTGEKSIRWDPEKSVLKHRVGDVIALREADFTALAKAFFEDLERKFR</sequence>
<protein>
    <submittedName>
        <fullName evidence="1">Uncharacterized protein</fullName>
    </submittedName>
</protein>
<dbReference type="Proteomes" id="UP001141259">
    <property type="component" value="Unassembled WGS sequence"/>
</dbReference>
<gene>
    <name evidence="1" type="ORF">NZH93_14515</name>
</gene>
<organism evidence="1 2">
    <name type="scientific">Umezawaea endophytica</name>
    <dbReference type="NCBI Taxonomy" id="1654476"/>
    <lineage>
        <taxon>Bacteria</taxon>
        <taxon>Bacillati</taxon>
        <taxon>Actinomycetota</taxon>
        <taxon>Actinomycetes</taxon>
        <taxon>Pseudonocardiales</taxon>
        <taxon>Pseudonocardiaceae</taxon>
        <taxon>Umezawaea</taxon>
    </lineage>
</organism>
<evidence type="ECO:0000313" key="1">
    <source>
        <dbReference type="EMBL" id="MCS7478072.1"/>
    </source>
</evidence>
<proteinExistence type="predicted"/>
<comment type="caution">
    <text evidence="1">The sequence shown here is derived from an EMBL/GenBank/DDBJ whole genome shotgun (WGS) entry which is preliminary data.</text>
</comment>
<accession>A0A9X2VL65</accession>
<dbReference type="EMBL" id="JANYMP010000006">
    <property type="protein sequence ID" value="MCS7478072.1"/>
    <property type="molecule type" value="Genomic_DNA"/>
</dbReference>
<evidence type="ECO:0000313" key="2">
    <source>
        <dbReference type="Proteomes" id="UP001141259"/>
    </source>
</evidence>
<dbReference type="AlphaFoldDB" id="A0A9X2VL65"/>
<name>A0A9X2VL65_9PSEU</name>
<dbReference type="RefSeq" id="WP_259623587.1">
    <property type="nucleotide sequence ID" value="NZ_JANYMP010000006.1"/>
</dbReference>
<reference evidence="1" key="1">
    <citation type="submission" date="2022-08" db="EMBL/GenBank/DDBJ databases">
        <authorList>
            <person name="Tistechok S."/>
            <person name="Samborskyy M."/>
            <person name="Roman I."/>
        </authorList>
    </citation>
    <scope>NUCLEOTIDE SEQUENCE</scope>
    <source>
        <strain evidence="1">DSM 103496</strain>
    </source>
</reference>